<dbReference type="Pfam" id="PF05768">
    <property type="entry name" value="Glrx-like"/>
    <property type="match status" value="1"/>
</dbReference>
<gene>
    <name evidence="1" type="ORF">GCM10010946_02660</name>
</gene>
<keyword evidence="2" id="KW-1185">Reference proteome</keyword>
<accession>A0ABQ2XR78</accession>
<dbReference type="InterPro" id="IPR036249">
    <property type="entry name" value="Thioredoxin-like_sf"/>
</dbReference>
<evidence type="ECO:0000313" key="1">
    <source>
        <dbReference type="EMBL" id="GGX29307.1"/>
    </source>
</evidence>
<dbReference type="RefSeq" id="WP_189355208.1">
    <property type="nucleotide sequence ID" value="NZ_BMYU01000001.1"/>
</dbReference>
<dbReference type="Proteomes" id="UP000653343">
    <property type="component" value="Unassembled WGS sequence"/>
</dbReference>
<dbReference type="InterPro" id="IPR008554">
    <property type="entry name" value="Glutaredoxin-like"/>
</dbReference>
<dbReference type="SUPFAM" id="SSF52833">
    <property type="entry name" value="Thioredoxin-like"/>
    <property type="match status" value="1"/>
</dbReference>
<organism evidence="1 2">
    <name type="scientific">Undibacterium squillarum</name>
    <dbReference type="NCBI Taxonomy" id="1131567"/>
    <lineage>
        <taxon>Bacteria</taxon>
        <taxon>Pseudomonadati</taxon>
        <taxon>Pseudomonadota</taxon>
        <taxon>Betaproteobacteria</taxon>
        <taxon>Burkholderiales</taxon>
        <taxon>Oxalobacteraceae</taxon>
        <taxon>Undibacterium</taxon>
    </lineage>
</organism>
<dbReference type="Gene3D" id="3.40.30.10">
    <property type="entry name" value="Glutaredoxin"/>
    <property type="match status" value="1"/>
</dbReference>
<protein>
    <submittedName>
        <fullName evidence="1">Thioredoxin family protein</fullName>
    </submittedName>
</protein>
<sequence>MLKFTLYSRSYCHLCEDMALALKALLGDLPYDLEITDVDADPALVEKYDELVPVLTGYSVSNGWQQLCHYHLDAKAVTAFVQEQS</sequence>
<evidence type="ECO:0000313" key="2">
    <source>
        <dbReference type="Proteomes" id="UP000653343"/>
    </source>
</evidence>
<comment type="caution">
    <text evidence="1">The sequence shown here is derived from an EMBL/GenBank/DDBJ whole genome shotgun (WGS) entry which is preliminary data.</text>
</comment>
<proteinExistence type="predicted"/>
<reference evidence="2" key="1">
    <citation type="journal article" date="2019" name="Int. J. Syst. Evol. Microbiol.">
        <title>The Global Catalogue of Microorganisms (GCM) 10K type strain sequencing project: providing services to taxonomists for standard genome sequencing and annotation.</title>
        <authorList>
            <consortium name="The Broad Institute Genomics Platform"/>
            <consortium name="The Broad Institute Genome Sequencing Center for Infectious Disease"/>
            <person name="Wu L."/>
            <person name="Ma J."/>
        </authorList>
    </citation>
    <scope>NUCLEOTIDE SEQUENCE [LARGE SCALE GENOMIC DNA]</scope>
    <source>
        <strain evidence="2">KCTC 23917</strain>
    </source>
</reference>
<name>A0ABQ2XR78_9BURK</name>
<dbReference type="EMBL" id="BMYU01000001">
    <property type="protein sequence ID" value="GGX29307.1"/>
    <property type="molecule type" value="Genomic_DNA"/>
</dbReference>